<feature type="coiled-coil region" evidence="1">
    <location>
        <begin position="48"/>
        <end position="82"/>
    </location>
</feature>
<evidence type="ECO:0000313" key="2">
    <source>
        <dbReference type="EMBL" id="OUD12564.1"/>
    </source>
</evidence>
<keyword evidence="3" id="KW-1185">Reference proteome</keyword>
<dbReference type="EMBL" id="MSLT01000023">
    <property type="protein sequence ID" value="OUD12564.1"/>
    <property type="molecule type" value="Genomic_DNA"/>
</dbReference>
<dbReference type="AlphaFoldDB" id="A0A251X4Z3"/>
<dbReference type="OrthoDB" id="8525200at2"/>
<proteinExistence type="predicted"/>
<dbReference type="Pfam" id="PF04340">
    <property type="entry name" value="DUF484"/>
    <property type="match status" value="1"/>
</dbReference>
<evidence type="ECO:0000256" key="1">
    <source>
        <dbReference type="SAM" id="Coils"/>
    </source>
</evidence>
<dbReference type="InterPro" id="IPR007435">
    <property type="entry name" value="DUF484"/>
</dbReference>
<accession>A0A251X4Z3</accession>
<evidence type="ECO:0000313" key="3">
    <source>
        <dbReference type="Proteomes" id="UP000194798"/>
    </source>
</evidence>
<evidence type="ECO:0008006" key="4">
    <source>
        <dbReference type="Google" id="ProtNLM"/>
    </source>
</evidence>
<protein>
    <recommendedName>
        <fullName evidence="4">Phytochrome sensor protein</fullName>
    </recommendedName>
</protein>
<dbReference type="Gene3D" id="3.30.450.40">
    <property type="match status" value="1"/>
</dbReference>
<dbReference type="PANTHER" id="PTHR38765">
    <property type="entry name" value="DUF484 DOMAIN-CONTAINING PROTEIN"/>
    <property type="match status" value="1"/>
</dbReference>
<dbReference type="RefSeq" id="WP_086489523.1">
    <property type="nucleotide sequence ID" value="NZ_MSLT01000023.1"/>
</dbReference>
<reference evidence="2 3" key="1">
    <citation type="submission" date="2016-12" db="EMBL/GenBank/DDBJ databases">
        <title>Thioflexothrix psekupsii D3 genome sequencing and assembly.</title>
        <authorList>
            <person name="Fomenkov A."/>
            <person name="Vincze T."/>
            <person name="Grabovich M."/>
            <person name="Anton B.P."/>
            <person name="Dubinina G."/>
            <person name="Orlova M."/>
            <person name="Belousova E."/>
            <person name="Roberts R.J."/>
        </authorList>
    </citation>
    <scope>NUCLEOTIDE SEQUENCE [LARGE SCALE GENOMIC DNA]</scope>
    <source>
        <strain evidence="2">D3</strain>
    </source>
</reference>
<sequence length="228" mass="26150">MSNQHLLQIDELSEKSVVDYLRVHPEFFMNHSELLTKMVIPHQRGSAVSLVEKQLMVLREENQQLQRRLENLIVVAKQNEQLNKRIQRLLVFLTGVNSIDEFFDTLYDSLRNEFNTDAVVVRMFEMANPILAGRAEYVEYDAQVFTLFENLLSTNRPECGRLSAGQMEYLFPNQGITSAVMIPLGIPKPQGVLAMGSREVSRFHAGMATDLLKYMGELVSQLLRSWSK</sequence>
<dbReference type="PANTHER" id="PTHR38765:SF1">
    <property type="entry name" value="DUF484 DOMAIN-CONTAINING PROTEIN"/>
    <property type="match status" value="1"/>
</dbReference>
<gene>
    <name evidence="2" type="ORF">TPSD3_15890</name>
</gene>
<dbReference type="Proteomes" id="UP000194798">
    <property type="component" value="Unassembled WGS sequence"/>
</dbReference>
<comment type="caution">
    <text evidence="2">The sequence shown here is derived from an EMBL/GenBank/DDBJ whole genome shotgun (WGS) entry which is preliminary data.</text>
</comment>
<name>A0A251X4Z3_9GAMM</name>
<organism evidence="2 3">
    <name type="scientific">Thioflexithrix psekupsensis</name>
    <dbReference type="NCBI Taxonomy" id="1570016"/>
    <lineage>
        <taxon>Bacteria</taxon>
        <taxon>Pseudomonadati</taxon>
        <taxon>Pseudomonadota</taxon>
        <taxon>Gammaproteobacteria</taxon>
        <taxon>Thiotrichales</taxon>
        <taxon>Thioflexithrix</taxon>
    </lineage>
</organism>
<keyword evidence="1" id="KW-0175">Coiled coil</keyword>
<dbReference type="InterPro" id="IPR029016">
    <property type="entry name" value="GAF-like_dom_sf"/>
</dbReference>